<accession>A0AA88JEQ9</accession>
<dbReference type="AlphaFoldDB" id="A0AA88JEQ9"/>
<evidence type="ECO:0000313" key="1">
    <source>
        <dbReference type="EMBL" id="GMN74193.1"/>
    </source>
</evidence>
<keyword evidence="2" id="KW-1185">Reference proteome</keyword>
<dbReference type="PROSITE" id="PS51257">
    <property type="entry name" value="PROKAR_LIPOPROTEIN"/>
    <property type="match status" value="1"/>
</dbReference>
<reference evidence="1" key="1">
    <citation type="submission" date="2023-07" db="EMBL/GenBank/DDBJ databases">
        <title>draft genome sequence of fig (Ficus carica).</title>
        <authorList>
            <person name="Takahashi T."/>
            <person name="Nishimura K."/>
        </authorList>
    </citation>
    <scope>NUCLEOTIDE SEQUENCE</scope>
</reference>
<sequence>MSHLRRRRGCPSTVHAIIACDSVDPGRRVVLPNTPLWEGWVGLASSLGDLGLGRSRHRLREPCVHYCSSRFGFILHRR</sequence>
<name>A0AA88JEQ9_FICCA</name>
<comment type="caution">
    <text evidence="1">The sequence shown here is derived from an EMBL/GenBank/DDBJ whole genome shotgun (WGS) entry which is preliminary data.</text>
</comment>
<organism evidence="1 2">
    <name type="scientific">Ficus carica</name>
    <name type="common">Common fig</name>
    <dbReference type="NCBI Taxonomy" id="3494"/>
    <lineage>
        <taxon>Eukaryota</taxon>
        <taxon>Viridiplantae</taxon>
        <taxon>Streptophyta</taxon>
        <taxon>Embryophyta</taxon>
        <taxon>Tracheophyta</taxon>
        <taxon>Spermatophyta</taxon>
        <taxon>Magnoliopsida</taxon>
        <taxon>eudicotyledons</taxon>
        <taxon>Gunneridae</taxon>
        <taxon>Pentapetalae</taxon>
        <taxon>rosids</taxon>
        <taxon>fabids</taxon>
        <taxon>Rosales</taxon>
        <taxon>Moraceae</taxon>
        <taxon>Ficeae</taxon>
        <taxon>Ficus</taxon>
    </lineage>
</organism>
<dbReference type="Proteomes" id="UP001187192">
    <property type="component" value="Unassembled WGS sequence"/>
</dbReference>
<gene>
    <name evidence="1" type="ORF">TIFTF001_053127</name>
</gene>
<protein>
    <submittedName>
        <fullName evidence="1">Uncharacterized protein</fullName>
    </submittedName>
</protein>
<dbReference type="EMBL" id="BTGU01012152">
    <property type="protein sequence ID" value="GMN74193.1"/>
    <property type="molecule type" value="Genomic_DNA"/>
</dbReference>
<proteinExistence type="predicted"/>
<evidence type="ECO:0000313" key="2">
    <source>
        <dbReference type="Proteomes" id="UP001187192"/>
    </source>
</evidence>